<reference evidence="2" key="1">
    <citation type="journal article" date="2008" name="BMC Genomics">
        <title>A conifer genomics resource of 200,000 spruce (Picea spp.) ESTs and 6,464 high-quality, sequence-finished full-length cDNAs for Sitka spruce (Picea sitchensis).</title>
        <authorList>
            <person name="Ralph S.G."/>
            <person name="Chun H.J."/>
            <person name="Kolosova N."/>
            <person name="Cooper D."/>
            <person name="Oddy C."/>
            <person name="Ritland C.E."/>
            <person name="Kirkpatrick R."/>
            <person name="Moore R."/>
            <person name="Barber S."/>
            <person name="Holt R.A."/>
            <person name="Jones S.J."/>
            <person name="Marra M.A."/>
            <person name="Douglas C.J."/>
            <person name="Ritland K."/>
            <person name="Bohlmann J."/>
        </authorList>
    </citation>
    <scope>NUCLEOTIDE SEQUENCE</scope>
    <source>
        <tissue evidence="2">Green portion of the leader tissue</tissue>
    </source>
</reference>
<dbReference type="EMBL" id="EF087728">
    <property type="protein sequence ID" value="ABK26963.1"/>
    <property type="molecule type" value="mRNA"/>
</dbReference>
<keyword evidence="1" id="KW-0812">Transmembrane</keyword>
<feature type="transmembrane region" description="Helical" evidence="1">
    <location>
        <begin position="280"/>
        <end position="303"/>
    </location>
</feature>
<feature type="transmembrane region" description="Helical" evidence="1">
    <location>
        <begin position="237"/>
        <end position="260"/>
    </location>
</feature>
<keyword evidence="1" id="KW-0472">Membrane</keyword>
<feature type="transmembrane region" description="Helical" evidence="1">
    <location>
        <begin position="141"/>
        <end position="174"/>
    </location>
</feature>
<dbReference type="AlphaFoldDB" id="A9P252"/>
<name>A9P252_PICSI</name>
<evidence type="ECO:0000256" key="1">
    <source>
        <dbReference type="SAM" id="Phobius"/>
    </source>
</evidence>
<sequence>MDREPEDLQFLGIVGIIGSAFKILRSCAKLLGSLTLTLILPLCFAILGHQLVSEYLLYKIHWNEMFYQVENGTPAGERIMKELTWERTELFIFQAAYLLFVLVFSLLSTAAVVYTVASIYTGKEISYARVMSIVPRVWKRLMGTFLWFFIILFAYWMAFVLITAFVVFLFLLMFPVEGNKFNLAGFIFSLIIITVFFCGYVYISMVWHLACVISVLEDKYGLGAMQKSWNLIKGNRITALVLDILYLVFVGIIGWFFGYYVLHGNRHGAGSTGRGAYGTVLVGLLCFAHLMGLLTQSVFYFVCKSYHHESIDKSSLSDHLEVYLGDYEPLKSSNIQMENLHDFV</sequence>
<proteinExistence type="evidence at transcript level"/>
<dbReference type="PANTHER" id="PTHR33133">
    <property type="entry name" value="OS08G0107100 PROTEIN-RELATED"/>
    <property type="match status" value="1"/>
</dbReference>
<dbReference type="PANTHER" id="PTHR33133:SF24">
    <property type="entry name" value="OS01G0800300 PROTEIN"/>
    <property type="match status" value="1"/>
</dbReference>
<accession>A9P252</accession>
<organism evidence="2">
    <name type="scientific">Picea sitchensis</name>
    <name type="common">Sitka spruce</name>
    <name type="synonym">Pinus sitchensis</name>
    <dbReference type="NCBI Taxonomy" id="3332"/>
    <lineage>
        <taxon>Eukaryota</taxon>
        <taxon>Viridiplantae</taxon>
        <taxon>Streptophyta</taxon>
        <taxon>Embryophyta</taxon>
        <taxon>Tracheophyta</taxon>
        <taxon>Spermatophyta</taxon>
        <taxon>Pinopsida</taxon>
        <taxon>Pinidae</taxon>
        <taxon>Conifers I</taxon>
        <taxon>Pinales</taxon>
        <taxon>Pinaceae</taxon>
        <taxon>Picea</taxon>
    </lineage>
</organism>
<feature type="transmembrane region" description="Helical" evidence="1">
    <location>
        <begin position="30"/>
        <end position="52"/>
    </location>
</feature>
<protein>
    <submittedName>
        <fullName evidence="2">Uncharacterized protein</fullName>
    </submittedName>
</protein>
<keyword evidence="1" id="KW-1133">Transmembrane helix</keyword>
<feature type="transmembrane region" description="Helical" evidence="1">
    <location>
        <begin position="186"/>
        <end position="216"/>
    </location>
</feature>
<feature type="transmembrane region" description="Helical" evidence="1">
    <location>
        <begin position="95"/>
        <end position="120"/>
    </location>
</feature>
<evidence type="ECO:0000313" key="2">
    <source>
        <dbReference type="EMBL" id="ABK26963.1"/>
    </source>
</evidence>